<dbReference type="GO" id="GO:0051537">
    <property type="term" value="F:2 iron, 2 sulfur cluster binding"/>
    <property type="evidence" value="ECO:0007669"/>
    <property type="project" value="UniProtKB-KW"/>
</dbReference>
<evidence type="ECO:0000256" key="4">
    <source>
        <dbReference type="ARBA" id="ARBA00022723"/>
    </source>
</evidence>
<keyword evidence="2" id="KW-0285">Flavoprotein</keyword>
<dbReference type="InterPro" id="IPR012675">
    <property type="entry name" value="Beta-grasp_dom_sf"/>
</dbReference>
<evidence type="ECO:0000256" key="1">
    <source>
        <dbReference type="ARBA" id="ARBA00001974"/>
    </source>
</evidence>
<keyword evidence="3" id="KW-0001">2Fe-2S</keyword>
<evidence type="ECO:0000259" key="9">
    <source>
        <dbReference type="PROSITE" id="PS51085"/>
    </source>
</evidence>
<dbReference type="InterPro" id="IPR039261">
    <property type="entry name" value="FNR_nucleotide-bd"/>
</dbReference>
<evidence type="ECO:0000256" key="3">
    <source>
        <dbReference type="ARBA" id="ARBA00022714"/>
    </source>
</evidence>
<dbReference type="CDD" id="cd00207">
    <property type="entry name" value="fer2"/>
    <property type="match status" value="1"/>
</dbReference>
<dbReference type="Gene3D" id="3.40.50.80">
    <property type="entry name" value="Nucleotide-binding domain of ferredoxin-NADP reductase (FNR) module"/>
    <property type="match status" value="1"/>
</dbReference>
<feature type="domain" description="FAD-binding FR-type" evidence="10">
    <location>
        <begin position="2"/>
        <end position="106"/>
    </location>
</feature>
<dbReference type="AlphaFoldDB" id="A0A0X3AMF8"/>
<organism evidence="11 12">
    <name type="scientific">Apibacter mensalis</name>
    <dbReference type="NCBI Taxonomy" id="1586267"/>
    <lineage>
        <taxon>Bacteria</taxon>
        <taxon>Pseudomonadati</taxon>
        <taxon>Bacteroidota</taxon>
        <taxon>Flavobacteriia</taxon>
        <taxon>Flavobacteriales</taxon>
        <taxon>Weeksellaceae</taxon>
        <taxon>Apibacter</taxon>
    </lineage>
</organism>
<sequence length="355" mass="40749">MMRFYSLYVQKVIRLTSGSVRFDLLIPEHLKSIFHWKPGQFIRFQFEINGEIVERDYSICTAPYEGYLSFVIKRTKNARVSKFVQEHIKEGFYVLVSAPIGTFGIPSRPDEKRTLAAFASGSGISPILSIIKDTLYHESGVRFYLFYGNTNEKEVIFKNELTKLREKNPNNFFPYFLYSQQKMQDKLFEGKLDAHKIKLIINQIMNWDELDEALICGPKEMIVTLANAIYEHGIPKKNIHYELYEPVEKVFHDDKIKRSTVKEVKVTFTFQQSTKTMNWINNGSSLLTALLDSGVDAPYSCKGGVCGACICSKKEGEVYVDENLILTENDLKNGKILTCMSHPKTETLIINLDDV</sequence>
<feature type="domain" description="2Fe-2S ferredoxin-type" evidence="9">
    <location>
        <begin position="264"/>
        <end position="355"/>
    </location>
</feature>
<dbReference type="STRING" id="1586267.GCA_001418685_00036"/>
<dbReference type="SUPFAM" id="SSF52343">
    <property type="entry name" value="Ferredoxin reductase-like, C-terminal NADP-linked domain"/>
    <property type="match status" value="1"/>
</dbReference>
<evidence type="ECO:0000259" key="10">
    <source>
        <dbReference type="PROSITE" id="PS51384"/>
    </source>
</evidence>
<dbReference type="SUPFAM" id="SSF54292">
    <property type="entry name" value="2Fe-2S ferredoxin-like"/>
    <property type="match status" value="1"/>
</dbReference>
<dbReference type="OrthoDB" id="9789468at2"/>
<dbReference type="Proteomes" id="UP000182761">
    <property type="component" value="Unassembled WGS sequence"/>
</dbReference>
<dbReference type="Pfam" id="PF00111">
    <property type="entry name" value="Fer2"/>
    <property type="match status" value="1"/>
</dbReference>
<dbReference type="Pfam" id="PF00970">
    <property type="entry name" value="FAD_binding_6"/>
    <property type="match status" value="1"/>
</dbReference>
<dbReference type="RefSeq" id="WP_082435362.1">
    <property type="nucleotide sequence ID" value="NZ_FCOR01000001.1"/>
</dbReference>
<dbReference type="PANTHER" id="PTHR47354">
    <property type="entry name" value="NADH OXIDOREDUCTASE HCR"/>
    <property type="match status" value="1"/>
</dbReference>
<dbReference type="InterPro" id="IPR001433">
    <property type="entry name" value="OxRdtase_FAD/NAD-bd"/>
</dbReference>
<dbReference type="InterPro" id="IPR050415">
    <property type="entry name" value="MRET"/>
</dbReference>
<dbReference type="PANTHER" id="PTHR47354:SF8">
    <property type="entry name" value="1,2-PHENYLACETYL-COA EPOXIDASE, SUBUNIT E"/>
    <property type="match status" value="1"/>
</dbReference>
<dbReference type="InterPro" id="IPR017927">
    <property type="entry name" value="FAD-bd_FR_type"/>
</dbReference>
<keyword evidence="6" id="KW-0560">Oxidoreductase</keyword>
<dbReference type="PRINTS" id="PR00371">
    <property type="entry name" value="FPNCR"/>
</dbReference>
<evidence type="ECO:0000256" key="8">
    <source>
        <dbReference type="ARBA" id="ARBA00023014"/>
    </source>
</evidence>
<evidence type="ECO:0000256" key="6">
    <source>
        <dbReference type="ARBA" id="ARBA00023002"/>
    </source>
</evidence>
<dbReference type="InterPro" id="IPR001709">
    <property type="entry name" value="Flavoprot_Pyr_Nucl_cyt_Rdtase"/>
</dbReference>
<dbReference type="PRINTS" id="PR00406">
    <property type="entry name" value="CYTB5RDTASE"/>
</dbReference>
<keyword evidence="7" id="KW-0408">Iron</keyword>
<protein>
    <submittedName>
        <fullName evidence="11">Ring-1,2-phenylacetyl-CoA epoxidase subunit PaaE</fullName>
    </submittedName>
</protein>
<name>A0A0X3AMF8_9FLAO</name>
<evidence type="ECO:0000256" key="7">
    <source>
        <dbReference type="ARBA" id="ARBA00023004"/>
    </source>
</evidence>
<dbReference type="GO" id="GO:0046872">
    <property type="term" value="F:metal ion binding"/>
    <property type="evidence" value="ECO:0007669"/>
    <property type="project" value="UniProtKB-KW"/>
</dbReference>
<evidence type="ECO:0000313" key="11">
    <source>
        <dbReference type="EMBL" id="CVK15225.1"/>
    </source>
</evidence>
<dbReference type="InterPro" id="IPR036010">
    <property type="entry name" value="2Fe-2S_ferredoxin-like_sf"/>
</dbReference>
<dbReference type="PROSITE" id="PS00197">
    <property type="entry name" value="2FE2S_FER_1"/>
    <property type="match status" value="1"/>
</dbReference>
<dbReference type="CDD" id="cd06214">
    <property type="entry name" value="PA_degradation_oxidoreductase_like"/>
    <property type="match status" value="1"/>
</dbReference>
<keyword evidence="4" id="KW-0479">Metal-binding</keyword>
<accession>A0A0X3AMF8</accession>
<dbReference type="InterPro" id="IPR001041">
    <property type="entry name" value="2Fe-2S_ferredoxin-type"/>
</dbReference>
<dbReference type="Gene3D" id="2.40.30.10">
    <property type="entry name" value="Translation factors"/>
    <property type="match status" value="1"/>
</dbReference>
<dbReference type="PROSITE" id="PS51085">
    <property type="entry name" value="2FE2S_FER_2"/>
    <property type="match status" value="1"/>
</dbReference>
<gene>
    <name evidence="11" type="ORF">Ga0061079_10137</name>
</gene>
<evidence type="ECO:0000313" key="12">
    <source>
        <dbReference type="Proteomes" id="UP000182761"/>
    </source>
</evidence>
<dbReference type="PROSITE" id="PS51384">
    <property type="entry name" value="FAD_FR"/>
    <property type="match status" value="1"/>
</dbReference>
<dbReference type="Pfam" id="PF00175">
    <property type="entry name" value="NAD_binding_1"/>
    <property type="match status" value="1"/>
</dbReference>
<comment type="cofactor">
    <cofactor evidence="1">
        <name>FAD</name>
        <dbReference type="ChEBI" id="CHEBI:57692"/>
    </cofactor>
</comment>
<dbReference type="InterPro" id="IPR006058">
    <property type="entry name" value="2Fe2S_fd_BS"/>
</dbReference>
<evidence type="ECO:0000256" key="5">
    <source>
        <dbReference type="ARBA" id="ARBA00022827"/>
    </source>
</evidence>
<dbReference type="EMBL" id="FCOR01000001">
    <property type="protein sequence ID" value="CVK15225.1"/>
    <property type="molecule type" value="Genomic_DNA"/>
</dbReference>
<dbReference type="Gene3D" id="3.10.20.30">
    <property type="match status" value="1"/>
</dbReference>
<dbReference type="InterPro" id="IPR017938">
    <property type="entry name" value="Riboflavin_synthase-like_b-brl"/>
</dbReference>
<evidence type="ECO:0000256" key="2">
    <source>
        <dbReference type="ARBA" id="ARBA00022630"/>
    </source>
</evidence>
<dbReference type="InterPro" id="IPR008333">
    <property type="entry name" value="Cbr1-like_FAD-bd_dom"/>
</dbReference>
<proteinExistence type="predicted"/>
<dbReference type="GO" id="GO:0050660">
    <property type="term" value="F:flavin adenine dinucleotide binding"/>
    <property type="evidence" value="ECO:0007669"/>
    <property type="project" value="TreeGrafter"/>
</dbReference>
<keyword evidence="5" id="KW-0274">FAD</keyword>
<dbReference type="GO" id="GO:0016491">
    <property type="term" value="F:oxidoreductase activity"/>
    <property type="evidence" value="ECO:0007669"/>
    <property type="project" value="UniProtKB-KW"/>
</dbReference>
<dbReference type="SUPFAM" id="SSF63380">
    <property type="entry name" value="Riboflavin synthase domain-like"/>
    <property type="match status" value="1"/>
</dbReference>
<keyword evidence="12" id="KW-1185">Reference proteome</keyword>
<reference evidence="11 12" key="1">
    <citation type="submission" date="2016-01" db="EMBL/GenBank/DDBJ databases">
        <authorList>
            <person name="McClelland M."/>
            <person name="Jain A."/>
            <person name="Saraogi P."/>
            <person name="Mendelson R."/>
            <person name="Westerman R."/>
            <person name="SanMiguel P."/>
            <person name="Csonka L."/>
        </authorList>
    </citation>
    <scope>NUCLEOTIDE SEQUENCE [LARGE SCALE GENOMIC DNA]</scope>
    <source>
        <strain evidence="11 12">R-53146</strain>
    </source>
</reference>
<keyword evidence="8" id="KW-0411">Iron-sulfur</keyword>